<accession>A0A0E9UIJ7</accession>
<reference evidence="1" key="2">
    <citation type="journal article" date="2015" name="Fish Shellfish Immunol.">
        <title>Early steps in the European eel (Anguilla anguilla)-Vibrio vulnificus interaction in the gills: Role of the RtxA13 toxin.</title>
        <authorList>
            <person name="Callol A."/>
            <person name="Pajuelo D."/>
            <person name="Ebbesson L."/>
            <person name="Teles M."/>
            <person name="MacKenzie S."/>
            <person name="Amaro C."/>
        </authorList>
    </citation>
    <scope>NUCLEOTIDE SEQUENCE</scope>
</reference>
<evidence type="ECO:0000313" key="1">
    <source>
        <dbReference type="EMBL" id="JAH64778.1"/>
    </source>
</evidence>
<proteinExistence type="predicted"/>
<protein>
    <submittedName>
        <fullName evidence="1">Uncharacterized protein</fullName>
    </submittedName>
</protein>
<organism evidence="1">
    <name type="scientific">Anguilla anguilla</name>
    <name type="common">European freshwater eel</name>
    <name type="synonym">Muraena anguilla</name>
    <dbReference type="NCBI Taxonomy" id="7936"/>
    <lineage>
        <taxon>Eukaryota</taxon>
        <taxon>Metazoa</taxon>
        <taxon>Chordata</taxon>
        <taxon>Craniata</taxon>
        <taxon>Vertebrata</taxon>
        <taxon>Euteleostomi</taxon>
        <taxon>Actinopterygii</taxon>
        <taxon>Neopterygii</taxon>
        <taxon>Teleostei</taxon>
        <taxon>Anguilliformes</taxon>
        <taxon>Anguillidae</taxon>
        <taxon>Anguilla</taxon>
    </lineage>
</organism>
<sequence length="43" mass="5064">MESCHRWKRPIVSQDQNYIRSPVNSQNCHAIDQQSDADNIKIH</sequence>
<dbReference type="EMBL" id="GBXM01043799">
    <property type="protein sequence ID" value="JAH64778.1"/>
    <property type="molecule type" value="Transcribed_RNA"/>
</dbReference>
<name>A0A0E9UIJ7_ANGAN</name>
<reference evidence="1" key="1">
    <citation type="submission" date="2014-11" db="EMBL/GenBank/DDBJ databases">
        <authorList>
            <person name="Amaro Gonzalez C."/>
        </authorList>
    </citation>
    <scope>NUCLEOTIDE SEQUENCE</scope>
</reference>
<dbReference type="AlphaFoldDB" id="A0A0E9UIJ7"/>